<evidence type="ECO:0000259" key="7">
    <source>
        <dbReference type="Pfam" id="PF02911"/>
    </source>
</evidence>
<dbReference type="OrthoDB" id="9802815at2"/>
<dbReference type="PANTHER" id="PTHR11138:SF5">
    <property type="entry name" value="METHIONYL-TRNA FORMYLTRANSFERASE, MITOCHONDRIAL"/>
    <property type="match status" value="1"/>
</dbReference>
<evidence type="ECO:0000259" key="6">
    <source>
        <dbReference type="Pfam" id="PF00551"/>
    </source>
</evidence>
<accession>A0A2K4ZN47</accession>
<evidence type="ECO:0000256" key="2">
    <source>
        <dbReference type="ARBA" id="ARBA00012261"/>
    </source>
</evidence>
<dbReference type="AlphaFoldDB" id="A0A2K4ZN47"/>
<dbReference type="InterPro" id="IPR044135">
    <property type="entry name" value="Met-tRNA-FMT_C"/>
</dbReference>
<dbReference type="Proteomes" id="UP000236311">
    <property type="component" value="Unassembled WGS sequence"/>
</dbReference>
<dbReference type="EMBL" id="OFSM01000034">
    <property type="protein sequence ID" value="SOY31897.1"/>
    <property type="molecule type" value="Genomic_DNA"/>
</dbReference>
<feature type="domain" description="Formyl transferase N-terminal" evidence="6">
    <location>
        <begin position="1"/>
        <end position="180"/>
    </location>
</feature>
<dbReference type="InterPro" id="IPR005793">
    <property type="entry name" value="Formyl_trans_C"/>
</dbReference>
<dbReference type="CDD" id="cd08646">
    <property type="entry name" value="FMT_core_Met-tRNA-FMT_N"/>
    <property type="match status" value="1"/>
</dbReference>
<dbReference type="CDD" id="cd08704">
    <property type="entry name" value="Met_tRNA_FMT_C"/>
    <property type="match status" value="1"/>
</dbReference>
<organism evidence="8 9">
    <name type="scientific">Acetatifactor muris</name>
    <dbReference type="NCBI Taxonomy" id="879566"/>
    <lineage>
        <taxon>Bacteria</taxon>
        <taxon>Bacillati</taxon>
        <taxon>Bacillota</taxon>
        <taxon>Clostridia</taxon>
        <taxon>Lachnospirales</taxon>
        <taxon>Lachnospiraceae</taxon>
        <taxon>Acetatifactor</taxon>
    </lineage>
</organism>
<evidence type="ECO:0000313" key="8">
    <source>
        <dbReference type="EMBL" id="SOY31897.1"/>
    </source>
</evidence>
<evidence type="ECO:0000256" key="3">
    <source>
        <dbReference type="ARBA" id="ARBA00022679"/>
    </source>
</evidence>
<dbReference type="InterPro" id="IPR005794">
    <property type="entry name" value="Fmt"/>
</dbReference>
<dbReference type="InterPro" id="IPR001555">
    <property type="entry name" value="GART_AS"/>
</dbReference>
<keyword evidence="9" id="KW-1185">Reference proteome</keyword>
<evidence type="ECO:0000313" key="9">
    <source>
        <dbReference type="Proteomes" id="UP000236311"/>
    </source>
</evidence>
<evidence type="ECO:0000256" key="1">
    <source>
        <dbReference type="ARBA" id="ARBA00010699"/>
    </source>
</evidence>
<proteinExistence type="inferred from homology"/>
<comment type="catalytic activity">
    <reaction evidence="5">
        <text>L-methionyl-tRNA(fMet) + (6R)-10-formyltetrahydrofolate = N-formyl-L-methionyl-tRNA(fMet) + (6S)-5,6,7,8-tetrahydrofolate + H(+)</text>
        <dbReference type="Rhea" id="RHEA:24380"/>
        <dbReference type="Rhea" id="RHEA-COMP:9952"/>
        <dbReference type="Rhea" id="RHEA-COMP:9953"/>
        <dbReference type="ChEBI" id="CHEBI:15378"/>
        <dbReference type="ChEBI" id="CHEBI:57453"/>
        <dbReference type="ChEBI" id="CHEBI:78530"/>
        <dbReference type="ChEBI" id="CHEBI:78844"/>
        <dbReference type="ChEBI" id="CHEBI:195366"/>
        <dbReference type="EC" id="2.1.2.9"/>
    </reaction>
</comment>
<keyword evidence="3 5" id="KW-0808">Transferase</keyword>
<dbReference type="Pfam" id="PF00551">
    <property type="entry name" value="Formyl_trans_N"/>
    <property type="match status" value="1"/>
</dbReference>
<comment type="function">
    <text evidence="5">Attaches a formyl group to the free amino group of methionyl-tRNA(fMet). The formyl group appears to play a dual role in the initiator identity of N-formylmethionyl-tRNA by promoting its recognition by IF2 and preventing the misappropriation of this tRNA by the elongation apparatus.</text>
</comment>
<dbReference type="SUPFAM" id="SSF53328">
    <property type="entry name" value="Formyltransferase"/>
    <property type="match status" value="1"/>
</dbReference>
<dbReference type="RefSeq" id="WP_103241874.1">
    <property type="nucleotide sequence ID" value="NZ_CANRXC010000010.1"/>
</dbReference>
<feature type="domain" description="Formyl transferase C-terminal" evidence="7">
    <location>
        <begin position="204"/>
        <end position="301"/>
    </location>
</feature>
<dbReference type="NCBIfam" id="TIGR00460">
    <property type="entry name" value="fmt"/>
    <property type="match status" value="1"/>
</dbReference>
<dbReference type="Gene3D" id="3.40.50.12230">
    <property type="match status" value="1"/>
</dbReference>
<comment type="similarity">
    <text evidence="1 5">Belongs to the Fmt family.</text>
</comment>
<dbReference type="PROSITE" id="PS00373">
    <property type="entry name" value="GART"/>
    <property type="match status" value="1"/>
</dbReference>
<dbReference type="EC" id="2.1.2.9" evidence="2 5"/>
<protein>
    <recommendedName>
        <fullName evidence="2 5">Methionyl-tRNA formyltransferase</fullName>
        <ecNumber evidence="2 5">2.1.2.9</ecNumber>
    </recommendedName>
</protein>
<dbReference type="InterPro" id="IPR036477">
    <property type="entry name" value="Formyl_transf_N_sf"/>
</dbReference>
<dbReference type="PANTHER" id="PTHR11138">
    <property type="entry name" value="METHIONYL-TRNA FORMYLTRANSFERASE"/>
    <property type="match status" value="1"/>
</dbReference>
<gene>
    <name evidence="5 8" type="primary">fmt</name>
    <name evidence="8" type="ORF">AMURIS_04646</name>
</gene>
<dbReference type="InterPro" id="IPR002376">
    <property type="entry name" value="Formyl_transf_N"/>
</dbReference>
<name>A0A2K4ZN47_9FIRM</name>
<dbReference type="Pfam" id="PF02911">
    <property type="entry name" value="Formyl_trans_C"/>
    <property type="match status" value="1"/>
</dbReference>
<dbReference type="SUPFAM" id="SSF50486">
    <property type="entry name" value="FMT C-terminal domain-like"/>
    <property type="match status" value="1"/>
</dbReference>
<dbReference type="FunFam" id="3.40.50.12230:FF:000001">
    <property type="entry name" value="Methionyl-tRNA formyltransferase"/>
    <property type="match status" value="1"/>
</dbReference>
<dbReference type="GO" id="GO:0004479">
    <property type="term" value="F:methionyl-tRNA formyltransferase activity"/>
    <property type="evidence" value="ECO:0007669"/>
    <property type="project" value="UniProtKB-UniRule"/>
</dbReference>
<dbReference type="InterPro" id="IPR041711">
    <property type="entry name" value="Met-tRNA-FMT_N"/>
</dbReference>
<reference evidence="8 9" key="1">
    <citation type="submission" date="2018-01" db="EMBL/GenBank/DDBJ databases">
        <authorList>
            <person name="Gaut B.S."/>
            <person name="Morton B.R."/>
            <person name="Clegg M.T."/>
            <person name="Duvall M.R."/>
        </authorList>
    </citation>
    <scope>NUCLEOTIDE SEQUENCE [LARGE SCALE GENOMIC DNA]</scope>
    <source>
        <strain evidence="8">GP69</strain>
    </source>
</reference>
<sequence length="314" mass="34352">MRIVFFGTPDYAAGALEALLEAGHEITAVVTQPDRPKGRSGEPVPSPVKVCAMKHCIPVMQPRRVKRPQAVEELRQYPAQVYVVAAFGQILSQEILDIPPMGCLNIHASLLPRYRGASPIQHAIMDGEKETGITVMQMDAGIDTGDMLYKKAIPIEEQDNYETLHDKLTKLGGQAITEALALLEEGRLTPEKQQETLSCYAPLIDKSMGEVDFTEDAEAIARKIRGMTPWPGAYTGYRGKQLKIWHASPTPAANSSGPRPGEILKVDRDSIQVAAGSGAIVIDELQLEGKKRMKARDFLLGVKMQPGEMLGRKA</sequence>
<dbReference type="InterPro" id="IPR011034">
    <property type="entry name" value="Formyl_transferase-like_C_sf"/>
</dbReference>
<evidence type="ECO:0000256" key="5">
    <source>
        <dbReference type="HAMAP-Rule" id="MF_00182"/>
    </source>
</evidence>
<feature type="binding site" evidence="5">
    <location>
        <begin position="109"/>
        <end position="112"/>
    </location>
    <ligand>
        <name>(6S)-5,6,7,8-tetrahydrofolate</name>
        <dbReference type="ChEBI" id="CHEBI:57453"/>
    </ligand>
</feature>
<dbReference type="GO" id="GO:0005829">
    <property type="term" value="C:cytosol"/>
    <property type="evidence" value="ECO:0007669"/>
    <property type="project" value="TreeGrafter"/>
</dbReference>
<evidence type="ECO:0000256" key="4">
    <source>
        <dbReference type="ARBA" id="ARBA00022917"/>
    </source>
</evidence>
<keyword evidence="4 5" id="KW-0648">Protein biosynthesis</keyword>
<dbReference type="HAMAP" id="MF_00182">
    <property type="entry name" value="Formyl_trans"/>
    <property type="match status" value="1"/>
</dbReference>